<gene>
    <name evidence="1" type="ORF">D1825_14320</name>
</gene>
<dbReference type="EMBL" id="QWKP01000214">
    <property type="protein sequence ID" value="RHA38452.1"/>
    <property type="molecule type" value="Genomic_DNA"/>
</dbReference>
<dbReference type="SUPFAM" id="SSF55486">
    <property type="entry name" value="Metalloproteases ('zincins'), catalytic domain"/>
    <property type="match status" value="1"/>
</dbReference>
<dbReference type="Gene3D" id="3.40.390.10">
    <property type="entry name" value="Collagenase (Catalytic Domain)"/>
    <property type="match status" value="1"/>
</dbReference>
<proteinExistence type="predicted"/>
<dbReference type="OrthoDB" id="2640398at2"/>
<reference evidence="1 2" key="1">
    <citation type="submission" date="2018-08" db="EMBL/GenBank/DDBJ databases">
        <title>Cellulomonas rhizosphaerae sp. nov., a novel actinomycete isolated from soil.</title>
        <authorList>
            <person name="Tian Y."/>
        </authorList>
    </citation>
    <scope>NUCLEOTIDE SEQUENCE [LARGE SCALE GENOMIC DNA]</scope>
    <source>
        <strain evidence="1 2">NEAU-TCZ24</strain>
    </source>
</reference>
<keyword evidence="2" id="KW-1185">Reference proteome</keyword>
<dbReference type="GO" id="GO:0008237">
    <property type="term" value="F:metallopeptidase activity"/>
    <property type="evidence" value="ECO:0007669"/>
    <property type="project" value="InterPro"/>
</dbReference>
<accession>A0A413RJ43</accession>
<sequence length="142" mass="15810">MPSLSFTVRPVNVNDVWIGYLDTARGYWNATSAGTHITRTTTSKNTYTAGRWNYSWGGRYTPTGSGSGRTFTIEVNVQYLEARAGSSLKTWILSTSTHELGHALKLADNPGTTRASLMKYDRDPAKIYKPQSYDISEVVKYS</sequence>
<dbReference type="Proteomes" id="UP000283374">
    <property type="component" value="Unassembled WGS sequence"/>
</dbReference>
<evidence type="ECO:0008006" key="3">
    <source>
        <dbReference type="Google" id="ProtNLM"/>
    </source>
</evidence>
<protein>
    <recommendedName>
        <fullName evidence="3">Peptidase M10 metallopeptidase domain-containing protein</fullName>
    </recommendedName>
</protein>
<name>A0A413RJ43_9CELL</name>
<dbReference type="InterPro" id="IPR024079">
    <property type="entry name" value="MetalloPept_cat_dom_sf"/>
</dbReference>
<organism evidence="1 2">
    <name type="scientific">Cellulomonas rhizosphaerae</name>
    <dbReference type="NCBI Taxonomy" id="2293719"/>
    <lineage>
        <taxon>Bacteria</taxon>
        <taxon>Bacillati</taxon>
        <taxon>Actinomycetota</taxon>
        <taxon>Actinomycetes</taxon>
        <taxon>Micrococcales</taxon>
        <taxon>Cellulomonadaceae</taxon>
        <taxon>Cellulomonas</taxon>
    </lineage>
</organism>
<dbReference type="AlphaFoldDB" id="A0A413RJ43"/>
<comment type="caution">
    <text evidence="1">The sequence shown here is derived from an EMBL/GenBank/DDBJ whole genome shotgun (WGS) entry which is preliminary data.</text>
</comment>
<evidence type="ECO:0000313" key="1">
    <source>
        <dbReference type="EMBL" id="RHA38452.1"/>
    </source>
</evidence>
<evidence type="ECO:0000313" key="2">
    <source>
        <dbReference type="Proteomes" id="UP000283374"/>
    </source>
</evidence>